<gene>
    <name evidence="1" type="ORF">ENS06_09825</name>
</gene>
<name>A0A832EJQ9_9BACT</name>
<proteinExistence type="predicted"/>
<sequence length="122" mass="13923">MTVGFPPPFTLRVSTRQTAAIPTGFLVHEILLRIELQEDAIIVKGFFHRLAVFITYLLRDTIFFFHALQGLAADILPISDICIHQKVNFKVNFCAFRTSILHLMVQYNLLDGQFSAEVFLNP</sequence>
<protein>
    <submittedName>
        <fullName evidence="1">Uncharacterized protein</fullName>
    </submittedName>
</protein>
<evidence type="ECO:0000313" key="1">
    <source>
        <dbReference type="EMBL" id="HFK97600.1"/>
    </source>
</evidence>
<accession>A0A832EJQ9</accession>
<organism evidence="1">
    <name type="scientific">Desulfacinum infernum</name>
    <dbReference type="NCBI Taxonomy" id="35837"/>
    <lineage>
        <taxon>Bacteria</taxon>
        <taxon>Pseudomonadati</taxon>
        <taxon>Thermodesulfobacteriota</taxon>
        <taxon>Syntrophobacteria</taxon>
        <taxon>Syntrophobacterales</taxon>
        <taxon>Syntrophobacteraceae</taxon>
        <taxon>Desulfacinum</taxon>
    </lineage>
</organism>
<dbReference type="EMBL" id="DSTK01000031">
    <property type="protein sequence ID" value="HFK97600.1"/>
    <property type="molecule type" value="Genomic_DNA"/>
</dbReference>
<reference evidence="1" key="1">
    <citation type="journal article" date="2020" name="mSystems">
        <title>Genome- and Community-Level Interaction Insights into Carbon Utilization and Element Cycling Functions of Hydrothermarchaeota in Hydrothermal Sediment.</title>
        <authorList>
            <person name="Zhou Z."/>
            <person name="Liu Y."/>
            <person name="Xu W."/>
            <person name="Pan J."/>
            <person name="Luo Z.H."/>
            <person name="Li M."/>
        </authorList>
    </citation>
    <scope>NUCLEOTIDE SEQUENCE [LARGE SCALE GENOMIC DNA]</scope>
    <source>
        <strain evidence="1">SpSt-456</strain>
    </source>
</reference>
<dbReference type="AlphaFoldDB" id="A0A832EJQ9"/>
<comment type="caution">
    <text evidence="1">The sequence shown here is derived from an EMBL/GenBank/DDBJ whole genome shotgun (WGS) entry which is preliminary data.</text>
</comment>